<dbReference type="RefSeq" id="WP_146535000.1">
    <property type="nucleotide sequence ID" value="NZ_SJPX01000003.1"/>
</dbReference>
<dbReference type="Proteomes" id="UP000317977">
    <property type="component" value="Unassembled WGS sequence"/>
</dbReference>
<organism evidence="2 3">
    <name type="scientific">Rubripirellula reticaptiva</name>
    <dbReference type="NCBI Taxonomy" id="2528013"/>
    <lineage>
        <taxon>Bacteria</taxon>
        <taxon>Pseudomonadati</taxon>
        <taxon>Planctomycetota</taxon>
        <taxon>Planctomycetia</taxon>
        <taxon>Pirellulales</taxon>
        <taxon>Pirellulaceae</taxon>
        <taxon>Rubripirellula</taxon>
    </lineage>
</organism>
<gene>
    <name evidence="2" type="ORF">Poly59_32950</name>
</gene>
<dbReference type="EMBL" id="SJPX01000003">
    <property type="protein sequence ID" value="TWU51700.1"/>
    <property type="molecule type" value="Genomic_DNA"/>
</dbReference>
<feature type="transmembrane region" description="Helical" evidence="1">
    <location>
        <begin position="79"/>
        <end position="98"/>
    </location>
</feature>
<evidence type="ECO:0000256" key="1">
    <source>
        <dbReference type="SAM" id="Phobius"/>
    </source>
</evidence>
<reference evidence="2 3" key="1">
    <citation type="submission" date="2019-02" db="EMBL/GenBank/DDBJ databases">
        <title>Deep-cultivation of Planctomycetes and their phenomic and genomic characterization uncovers novel biology.</title>
        <authorList>
            <person name="Wiegand S."/>
            <person name="Jogler M."/>
            <person name="Boedeker C."/>
            <person name="Pinto D."/>
            <person name="Vollmers J."/>
            <person name="Rivas-Marin E."/>
            <person name="Kohn T."/>
            <person name="Peeters S.H."/>
            <person name="Heuer A."/>
            <person name="Rast P."/>
            <person name="Oberbeckmann S."/>
            <person name="Bunk B."/>
            <person name="Jeske O."/>
            <person name="Meyerdierks A."/>
            <person name="Storesund J.E."/>
            <person name="Kallscheuer N."/>
            <person name="Luecker S."/>
            <person name="Lage O.M."/>
            <person name="Pohl T."/>
            <person name="Merkel B.J."/>
            <person name="Hornburger P."/>
            <person name="Mueller R.-W."/>
            <person name="Bruemmer F."/>
            <person name="Labrenz M."/>
            <person name="Spormann A.M."/>
            <person name="Op Den Camp H."/>
            <person name="Overmann J."/>
            <person name="Amann R."/>
            <person name="Jetten M.S.M."/>
            <person name="Mascher T."/>
            <person name="Medema M.H."/>
            <person name="Devos D.P."/>
            <person name="Kaster A.-K."/>
            <person name="Ovreas L."/>
            <person name="Rohde M."/>
            <person name="Galperin M.Y."/>
            <person name="Jogler C."/>
        </authorList>
    </citation>
    <scope>NUCLEOTIDE SEQUENCE [LARGE SCALE GENOMIC DNA]</scope>
    <source>
        <strain evidence="2 3">Poly59</strain>
    </source>
</reference>
<evidence type="ECO:0000313" key="2">
    <source>
        <dbReference type="EMBL" id="TWU51700.1"/>
    </source>
</evidence>
<accession>A0A5C6ETR6</accession>
<comment type="caution">
    <text evidence="2">The sequence shown here is derived from an EMBL/GenBank/DDBJ whole genome shotgun (WGS) entry which is preliminary data.</text>
</comment>
<dbReference type="OrthoDB" id="257464at2"/>
<feature type="transmembrane region" description="Helical" evidence="1">
    <location>
        <begin position="110"/>
        <end position="131"/>
    </location>
</feature>
<protein>
    <submittedName>
        <fullName evidence="2">Uncharacterized protein</fullName>
    </submittedName>
</protein>
<name>A0A5C6ETR6_9BACT</name>
<sequence length="374" mass="41954">MTTRTLEEWKTMIDEAIRTDDYTLSNLRITRVHLLLSQALLDAIGHEAGANFHSWAVWGSRKAGVTVRQEDRDQASRDGTIVAGIVGTLVGLAVGFGLHGTMQWSLPSAMTAWAVTGAIAGGFSGFLLAGYTRSRAAKLILHGNRIVLEDIGLVSARYLDYVAQIGPPTNENADQTLDAIDRSEQQSAFATFIHSLRPAPTENDGQDLLKQAFSAYEMARCSRVEKVQHEANFFANCLAVLHEHIRLQPIIRDSLPFLISKCVTQRLMTYSVGERQLAVHDDVPPLGDEPFPKTLQEIDLPELREFLNGDEGYDVQRDGLLNTRANDWTILRERMRYIVNLFRTQHLSAEVMRSPYDEDQLRDIANGTRPKRPW</sequence>
<keyword evidence="3" id="KW-1185">Reference proteome</keyword>
<keyword evidence="1" id="KW-0812">Transmembrane</keyword>
<evidence type="ECO:0000313" key="3">
    <source>
        <dbReference type="Proteomes" id="UP000317977"/>
    </source>
</evidence>
<dbReference type="AlphaFoldDB" id="A0A5C6ETR6"/>
<keyword evidence="1" id="KW-1133">Transmembrane helix</keyword>
<proteinExistence type="predicted"/>
<keyword evidence="1" id="KW-0472">Membrane</keyword>